<gene>
    <name evidence="5" type="ORF">TsFJ059_007359</name>
</gene>
<proteinExistence type="predicted"/>
<dbReference type="InterPro" id="IPR032675">
    <property type="entry name" value="LRR_dom_sf"/>
</dbReference>
<dbReference type="Gene3D" id="3.80.10.10">
    <property type="entry name" value="Ribonuclease Inhibitor"/>
    <property type="match status" value="1"/>
</dbReference>
<keyword evidence="1" id="KW-0343">GTPase activation</keyword>
<evidence type="ECO:0000256" key="2">
    <source>
        <dbReference type="ARBA" id="ARBA00022614"/>
    </source>
</evidence>
<evidence type="ECO:0000256" key="1">
    <source>
        <dbReference type="ARBA" id="ARBA00022468"/>
    </source>
</evidence>
<keyword evidence="2" id="KW-0433">Leucine-rich repeat</keyword>
<dbReference type="InterPro" id="IPR027038">
    <property type="entry name" value="RanGap"/>
</dbReference>
<comment type="caution">
    <text evidence="5">The sequence shown here is derived from an EMBL/GenBank/DDBJ whole genome shotgun (WGS) entry which is preliminary data.</text>
</comment>
<dbReference type="PANTHER" id="PTHR24113:SF12">
    <property type="entry name" value="RAN GTPASE-ACTIVATING PROTEIN 1"/>
    <property type="match status" value="1"/>
</dbReference>
<dbReference type="AlphaFoldDB" id="A0A9P8KSJ8"/>
<dbReference type="CDD" id="cd00116">
    <property type="entry name" value="LRR_RI"/>
    <property type="match status" value="1"/>
</dbReference>
<feature type="region of interest" description="Disordered" evidence="4">
    <location>
        <begin position="376"/>
        <end position="403"/>
    </location>
</feature>
<dbReference type="InterPro" id="IPR001611">
    <property type="entry name" value="Leu-rich_rpt"/>
</dbReference>
<sequence length="403" mass="43914">MASSKIFSLEGKGLKLDTAQDIEPHIAALVALEDVEEVRFLGNTLGVGACERLGEVLATKKSLKSANFADLFTGRLLNEIPAGISAILTAILNHPHLTTVNLNDNAFGLNTQAPLVAFLSAHVPLQHLYLNNNGLGPHAGILVADALSELHAKKEAARKEGKQVPDLETVICGRNRLESGSMAAWAKAYSLHNKIQEIKMVQNGIRQEGISRLLSEGLNTASQLRILDLQDNTFTIMGAEALAKVVANWEDIQELGVGDSLLSDKGARLLAKSLLTGKNKKLETLRLQYNEIKADGVRALANAAKAALPALKRIELNGNKFTEDEDAITILQELLEERKEQYAGDIIIEDEWGVDSLSDLEEEIKEKAEKFIKDAEAAQKQPIAQRQDEDVDDLAKKLEGTQL</sequence>
<dbReference type="PANTHER" id="PTHR24113">
    <property type="entry name" value="RAN GTPASE-ACTIVATING PROTEIN 1"/>
    <property type="match status" value="1"/>
</dbReference>
<reference evidence="5 6" key="1">
    <citation type="submission" date="2021-08" db="EMBL/GenBank/DDBJ databases">
        <title>The highly contiguous genome resource for Trichoderma semiorbis FJ059, a fungal antagonistic to plant pathogens.</title>
        <authorList>
            <person name="Liu T."/>
        </authorList>
    </citation>
    <scope>NUCLEOTIDE SEQUENCE [LARGE SCALE GENOMIC DNA]</scope>
    <source>
        <strain evidence="5 6">FJ059</strain>
    </source>
</reference>
<keyword evidence="6" id="KW-1185">Reference proteome</keyword>
<evidence type="ECO:0000313" key="6">
    <source>
        <dbReference type="Proteomes" id="UP000826573"/>
    </source>
</evidence>
<evidence type="ECO:0000256" key="4">
    <source>
        <dbReference type="SAM" id="MobiDB-lite"/>
    </source>
</evidence>
<evidence type="ECO:0000313" key="5">
    <source>
        <dbReference type="EMBL" id="KAH0524919.1"/>
    </source>
</evidence>
<protein>
    <recommendedName>
        <fullName evidence="7">Ran GTPase activating protein 1</fullName>
    </recommendedName>
</protein>
<feature type="compositionally biased region" description="Basic and acidic residues" evidence="4">
    <location>
        <begin position="393"/>
        <end position="403"/>
    </location>
</feature>
<evidence type="ECO:0000256" key="3">
    <source>
        <dbReference type="ARBA" id="ARBA00022737"/>
    </source>
</evidence>
<keyword evidence="3" id="KW-0677">Repeat</keyword>
<dbReference type="GO" id="GO:0048471">
    <property type="term" value="C:perinuclear region of cytoplasm"/>
    <property type="evidence" value="ECO:0007669"/>
    <property type="project" value="TreeGrafter"/>
</dbReference>
<dbReference type="Pfam" id="PF13516">
    <property type="entry name" value="LRR_6"/>
    <property type="match status" value="1"/>
</dbReference>
<organism evidence="5 6">
    <name type="scientific">Trichoderma semiorbis</name>
    <dbReference type="NCBI Taxonomy" id="1491008"/>
    <lineage>
        <taxon>Eukaryota</taxon>
        <taxon>Fungi</taxon>
        <taxon>Dikarya</taxon>
        <taxon>Ascomycota</taxon>
        <taxon>Pezizomycotina</taxon>
        <taxon>Sordariomycetes</taxon>
        <taxon>Hypocreomycetidae</taxon>
        <taxon>Hypocreales</taxon>
        <taxon>Hypocreaceae</taxon>
        <taxon>Trichoderma</taxon>
    </lineage>
</organism>
<dbReference type="SMART" id="SM00368">
    <property type="entry name" value="LRR_RI"/>
    <property type="match status" value="8"/>
</dbReference>
<dbReference type="GO" id="GO:0006913">
    <property type="term" value="P:nucleocytoplasmic transport"/>
    <property type="evidence" value="ECO:0007669"/>
    <property type="project" value="TreeGrafter"/>
</dbReference>
<dbReference type="EMBL" id="JAIMJC010000005">
    <property type="protein sequence ID" value="KAH0524919.1"/>
    <property type="molecule type" value="Genomic_DNA"/>
</dbReference>
<accession>A0A9P8KSJ8</accession>
<dbReference type="SUPFAM" id="SSF52047">
    <property type="entry name" value="RNI-like"/>
    <property type="match status" value="1"/>
</dbReference>
<dbReference type="GO" id="GO:0005096">
    <property type="term" value="F:GTPase activator activity"/>
    <property type="evidence" value="ECO:0007669"/>
    <property type="project" value="UniProtKB-KW"/>
</dbReference>
<name>A0A9P8KSJ8_9HYPO</name>
<dbReference type="GO" id="GO:0005634">
    <property type="term" value="C:nucleus"/>
    <property type="evidence" value="ECO:0007669"/>
    <property type="project" value="TreeGrafter"/>
</dbReference>
<dbReference type="Proteomes" id="UP000826573">
    <property type="component" value="Unassembled WGS sequence"/>
</dbReference>
<evidence type="ECO:0008006" key="7">
    <source>
        <dbReference type="Google" id="ProtNLM"/>
    </source>
</evidence>
<dbReference type="GO" id="GO:0005829">
    <property type="term" value="C:cytosol"/>
    <property type="evidence" value="ECO:0007669"/>
    <property type="project" value="TreeGrafter"/>
</dbReference>
<dbReference type="GO" id="GO:0031267">
    <property type="term" value="F:small GTPase binding"/>
    <property type="evidence" value="ECO:0007669"/>
    <property type="project" value="TreeGrafter"/>
</dbReference>